<gene>
    <name evidence="1" type="ORF">NQ176_g9259</name>
</gene>
<proteinExistence type="predicted"/>
<name>A0ACC1MN76_9HYPO</name>
<organism evidence="1 2">
    <name type="scientific">Zarea fungicola</name>
    <dbReference type="NCBI Taxonomy" id="93591"/>
    <lineage>
        <taxon>Eukaryota</taxon>
        <taxon>Fungi</taxon>
        <taxon>Dikarya</taxon>
        <taxon>Ascomycota</taxon>
        <taxon>Pezizomycotina</taxon>
        <taxon>Sordariomycetes</taxon>
        <taxon>Hypocreomycetidae</taxon>
        <taxon>Hypocreales</taxon>
        <taxon>Cordycipitaceae</taxon>
        <taxon>Zarea</taxon>
    </lineage>
</organism>
<dbReference type="Proteomes" id="UP001143910">
    <property type="component" value="Unassembled WGS sequence"/>
</dbReference>
<evidence type="ECO:0000313" key="2">
    <source>
        <dbReference type="Proteomes" id="UP001143910"/>
    </source>
</evidence>
<keyword evidence="2" id="KW-1185">Reference proteome</keyword>
<sequence length="91" mass="9842">MPEPKSEQIERVRANLPLPEQPPKESDWNSADARTVNVGSGRLEGPIGKSNSSTAGLRGPATKRSEDMDMSNIGRQGVDGLENTPKDARTR</sequence>
<reference evidence="1" key="1">
    <citation type="submission" date="2022-08" db="EMBL/GenBank/DDBJ databases">
        <title>Genome Sequence of Lecanicillium fungicola.</title>
        <authorList>
            <person name="Buettner E."/>
        </authorList>
    </citation>
    <scope>NUCLEOTIDE SEQUENCE</scope>
    <source>
        <strain evidence="1">Babe33</strain>
    </source>
</reference>
<accession>A0ACC1MN76</accession>
<protein>
    <submittedName>
        <fullName evidence="1">Uncharacterized protein</fullName>
    </submittedName>
</protein>
<evidence type="ECO:0000313" key="1">
    <source>
        <dbReference type="EMBL" id="KAJ2968279.1"/>
    </source>
</evidence>
<dbReference type="EMBL" id="JANJQO010002045">
    <property type="protein sequence ID" value="KAJ2968279.1"/>
    <property type="molecule type" value="Genomic_DNA"/>
</dbReference>
<comment type="caution">
    <text evidence="1">The sequence shown here is derived from an EMBL/GenBank/DDBJ whole genome shotgun (WGS) entry which is preliminary data.</text>
</comment>